<gene>
    <name evidence="2" type="ORF">SPIL2461_LOCUS14556</name>
</gene>
<reference evidence="2" key="1">
    <citation type="submission" date="2021-02" db="EMBL/GenBank/DDBJ databases">
        <authorList>
            <person name="Dougan E. K."/>
            <person name="Rhodes N."/>
            <person name="Thang M."/>
            <person name="Chan C."/>
        </authorList>
    </citation>
    <scope>NUCLEOTIDE SEQUENCE</scope>
</reference>
<sequence>MMQMMASQQVPARASSRLPGRSLSYAFSKGGAETTRLMNVVNIPMQGSVVVKKMTAAAKVESDSARSQTRGTKTAEVGLIVKKFLSNVEGLDIQMKDKEKEKLGLGATPGDSAPQAPSDAQLHQSDARDQDGKASDADKDTAEPEDQAAGEPAAKKAKIGKAERKRSLFKGYDEERASYSTIALATSGESRPITALDDIMAALQFVVRKMGSIADESKLLASYAFCLGLFFEFAWQGRVSLNGREFRQYSALRTELQQAMLDANDLLQACFASPSDAQGPGPGRTGKDKKQSNVSPLELAQMLCKSFHSLPVTQVVWGEEDAEEQTMKNILVVMLEQREALVEPLTSFLAKDLPLPLVMHQAVQTSLKQIATLPADSNRQLVDVLSIVFDTISEYVPSSWMGFAFDCVGAHADHGHFVENTQEVFKTEEKLTEFASLRVRYLLYILKETLGMRDPHPRLALSESMTECLLQICEVSPNKWHLSDTFQTMGVYDSMQFAKFWAADWAVLLGGSESYDAFCEALQKKVGKTGLADAAGNATDASKNGGGSSAQASVADMARLSWQSFKKVVEVAREGAAEGDKDTAQGEAGGQKEGEGDGEASDAGERGQSTRIGKGEGGEGLSSAIVKLSMINSYADEAVAAGMSALRASEEGEILNLTASDFNSVSLKVMEKKLEIMRWQMYEQLQAGSEKVLVDLRAKKDGFQAQLPLSPEDLSLPYGGTVSLANPQKSVLFTSLFGLKFFIQPRPDALAADVLVPAWAAKVVSKASECFFNNSCRKRSFLVLRSMDDNGKLQALHQFDYVLLPDDEDTGAEADTERQRINTLKDKCLA</sequence>
<dbReference type="Proteomes" id="UP000649617">
    <property type="component" value="Unassembled WGS sequence"/>
</dbReference>
<feature type="non-terminal residue" evidence="2">
    <location>
        <position position="1"/>
    </location>
</feature>
<comment type="caution">
    <text evidence="2">The sequence shown here is derived from an EMBL/GenBank/DDBJ whole genome shotgun (WGS) entry which is preliminary data.</text>
</comment>
<feature type="region of interest" description="Disordered" evidence="1">
    <location>
        <begin position="103"/>
        <end position="159"/>
    </location>
</feature>
<evidence type="ECO:0000313" key="3">
    <source>
        <dbReference type="Proteomes" id="UP000649617"/>
    </source>
</evidence>
<dbReference type="EMBL" id="CAJNIZ010033847">
    <property type="protein sequence ID" value="CAE7548384.1"/>
    <property type="molecule type" value="Genomic_DNA"/>
</dbReference>
<dbReference type="AlphaFoldDB" id="A0A812U2B6"/>
<feature type="compositionally biased region" description="Basic and acidic residues" evidence="1">
    <location>
        <begin position="576"/>
        <end position="595"/>
    </location>
</feature>
<accession>A0A812U2B6</accession>
<proteinExistence type="predicted"/>
<feature type="compositionally biased region" description="Basic and acidic residues" evidence="1">
    <location>
        <begin position="125"/>
        <end position="142"/>
    </location>
</feature>
<evidence type="ECO:0000313" key="2">
    <source>
        <dbReference type="EMBL" id="CAE7548384.1"/>
    </source>
</evidence>
<feature type="region of interest" description="Disordered" evidence="1">
    <location>
        <begin position="576"/>
        <end position="618"/>
    </location>
</feature>
<evidence type="ECO:0000256" key="1">
    <source>
        <dbReference type="SAM" id="MobiDB-lite"/>
    </source>
</evidence>
<organism evidence="2 3">
    <name type="scientific">Symbiodinium pilosum</name>
    <name type="common">Dinoflagellate</name>
    <dbReference type="NCBI Taxonomy" id="2952"/>
    <lineage>
        <taxon>Eukaryota</taxon>
        <taxon>Sar</taxon>
        <taxon>Alveolata</taxon>
        <taxon>Dinophyceae</taxon>
        <taxon>Suessiales</taxon>
        <taxon>Symbiodiniaceae</taxon>
        <taxon>Symbiodinium</taxon>
    </lineage>
</organism>
<keyword evidence="3" id="KW-1185">Reference proteome</keyword>
<name>A0A812U2B6_SYMPI</name>
<protein>
    <submittedName>
        <fullName evidence="2">Uncharacterized protein</fullName>
    </submittedName>
</protein>